<evidence type="ECO:0000313" key="8">
    <source>
        <dbReference type="Proteomes" id="UP000706525"/>
    </source>
</evidence>
<keyword evidence="5" id="KW-0732">Signal</keyword>
<keyword evidence="1 3" id="KW-0479">Metal-binding</keyword>
<dbReference type="InterPro" id="IPR009056">
    <property type="entry name" value="Cyt_c-like_dom"/>
</dbReference>
<accession>A0ABM8X258</accession>
<proteinExistence type="predicted"/>
<keyword evidence="8" id="KW-1185">Reference proteome</keyword>
<name>A0ABM8X258_9BURK</name>
<organism evidence="7 8">
    <name type="scientific">Cupriavidus pampae</name>
    <dbReference type="NCBI Taxonomy" id="659251"/>
    <lineage>
        <taxon>Bacteria</taxon>
        <taxon>Pseudomonadati</taxon>
        <taxon>Pseudomonadota</taxon>
        <taxon>Betaproteobacteria</taxon>
        <taxon>Burkholderiales</taxon>
        <taxon>Burkholderiaceae</taxon>
        <taxon>Cupriavidus</taxon>
    </lineage>
</organism>
<evidence type="ECO:0000259" key="6">
    <source>
        <dbReference type="PROSITE" id="PS51007"/>
    </source>
</evidence>
<keyword evidence="3" id="KW-0349">Heme</keyword>
<dbReference type="EMBL" id="CAJZAG010000005">
    <property type="protein sequence ID" value="CAG9173965.1"/>
    <property type="molecule type" value="Genomic_DNA"/>
</dbReference>
<sequence length="883" mass="95482">MSRNAYYKVRIVALMVCSALVAACDGGQADVPNATAPTSASTGGTTGSGGAAGGGGGNAQSGGTAPDGTLQLPIEVLGDGRPSSPVIAQAELTVDAGQLANVNQLWFMCHRCAFFGAPEFEATAEPVTKVKASMRVLGGSVDSAASPIPWLDVDETNMRLADVERLQGGLDHGGFYTVRLTLPLDAAMKARLVASPRRNVVQFRFNGTDGESNGYRILGLELRDAQGKNLATNSVRFADIGAEKLAGKSWSTDVTAGAALWNAQSTIFKSSIVKRKIRAACASCHSATGRDLQYFNYSNFAIIQRSKFHGLSEEQGRQIAAYLRYSQREVPHVAQAAPWNPPYQPGEGLDARPIAEWAAGAGLGAVLETPSQAVNAIFGKHAADVTPALTQSDIDAVMDPNATLNTREVAMPLQYPDWNAWLPTIHPMDVWPEGADSSGSFVSGARFSASSFQDPNGAASRIDAWLNANRNPNGAYGDWSHLTPAKRKEAYDMFYGFGWTTYGFLGGGRGNHIAPAGEFGAQVGARNLASLVSSQTVANQPAAATGNAFIERATMSLFHWNLIRQWDWAQAYGLEGNQQWFIGEYSAGANTWKGRGEARGWPFNTVSAFFLAPHMLYQTDWDPAGNVTREWYLAWEAGNKVGSYYRTNIWYQLQLTINPGAQSDWVNYPVDWPYLTGFDDILASAIGTSGAAEKNASMLSTTRLLQTQIKAAQYVNNAIPLYVATDPGSLINNRGRFGRAQTLKHLTPTQAMDKATVNFGTSITPFARLDDLAPGLYLRILNGYIKQFNALYTDTDPAAWRRCDPANMDLGESEPTAGFAFCVDRAKRPLATSTRGGFAMNTDMYARAPQEQLQQYGVWKASQLGADPARVQKWSDWVGRLWP</sequence>
<keyword evidence="2 3" id="KW-0408">Iron</keyword>
<evidence type="ECO:0000256" key="4">
    <source>
        <dbReference type="SAM" id="MobiDB-lite"/>
    </source>
</evidence>
<feature type="chain" id="PRO_5047001842" description="Cytochrome c domain-containing protein" evidence="5">
    <location>
        <begin position="24"/>
        <end position="883"/>
    </location>
</feature>
<evidence type="ECO:0000256" key="2">
    <source>
        <dbReference type="ARBA" id="ARBA00023004"/>
    </source>
</evidence>
<evidence type="ECO:0000256" key="5">
    <source>
        <dbReference type="SAM" id="SignalP"/>
    </source>
</evidence>
<feature type="compositionally biased region" description="Gly residues" evidence="4">
    <location>
        <begin position="44"/>
        <end position="60"/>
    </location>
</feature>
<dbReference type="PROSITE" id="PS51257">
    <property type="entry name" value="PROKAR_LIPOPROTEIN"/>
    <property type="match status" value="1"/>
</dbReference>
<reference evidence="7 8" key="1">
    <citation type="submission" date="2021-08" db="EMBL/GenBank/DDBJ databases">
        <authorList>
            <person name="Peeters C."/>
        </authorList>
    </citation>
    <scope>NUCLEOTIDE SEQUENCE [LARGE SCALE GENOMIC DNA]</scope>
    <source>
        <strain evidence="7 8">LMG 32289</strain>
    </source>
</reference>
<evidence type="ECO:0000313" key="7">
    <source>
        <dbReference type="EMBL" id="CAG9173965.1"/>
    </source>
</evidence>
<protein>
    <recommendedName>
        <fullName evidence="6">Cytochrome c domain-containing protein</fullName>
    </recommendedName>
</protein>
<feature type="signal peptide" evidence="5">
    <location>
        <begin position="1"/>
        <end position="23"/>
    </location>
</feature>
<evidence type="ECO:0000256" key="3">
    <source>
        <dbReference type="PROSITE-ProRule" id="PRU00433"/>
    </source>
</evidence>
<evidence type="ECO:0000256" key="1">
    <source>
        <dbReference type="ARBA" id="ARBA00022723"/>
    </source>
</evidence>
<gene>
    <name evidence="7" type="ORF">LMG32289_03008</name>
</gene>
<feature type="domain" description="Cytochrome c" evidence="6">
    <location>
        <begin position="252"/>
        <end position="405"/>
    </location>
</feature>
<feature type="region of interest" description="Disordered" evidence="4">
    <location>
        <begin position="35"/>
        <end position="72"/>
    </location>
</feature>
<dbReference type="RefSeq" id="WP_223989499.1">
    <property type="nucleotide sequence ID" value="NZ_CAJZAG010000005.1"/>
</dbReference>
<comment type="caution">
    <text evidence="7">The sequence shown here is derived from an EMBL/GenBank/DDBJ whole genome shotgun (WGS) entry which is preliminary data.</text>
</comment>
<dbReference type="PROSITE" id="PS51007">
    <property type="entry name" value="CYTC"/>
    <property type="match status" value="1"/>
</dbReference>
<dbReference type="Proteomes" id="UP000706525">
    <property type="component" value="Unassembled WGS sequence"/>
</dbReference>